<gene>
    <name evidence="1" type="ORF">PORY_000553</name>
</gene>
<evidence type="ECO:0000313" key="2">
    <source>
        <dbReference type="Proteomes" id="UP000768646"/>
    </source>
</evidence>
<name>A0ACB7CH15_9ASCO</name>
<keyword evidence="2" id="KW-1185">Reference proteome</keyword>
<organism evidence="1 2">
    <name type="scientific">Pneumocystis oryctolagi</name>
    <dbReference type="NCBI Taxonomy" id="42067"/>
    <lineage>
        <taxon>Eukaryota</taxon>
        <taxon>Fungi</taxon>
        <taxon>Dikarya</taxon>
        <taxon>Ascomycota</taxon>
        <taxon>Taphrinomycotina</taxon>
        <taxon>Pneumocystomycetes</taxon>
        <taxon>Pneumocystaceae</taxon>
        <taxon>Pneumocystis</taxon>
    </lineage>
</organism>
<sequence>MGKSSQKARKNTKSKTKDLKKKKDNILPVNLNCNELSEAVLVENTLKENQSSHQETTVNESTVLYLSALKSSEDQKAFDNLEKTVFFDSSIDEKAIQHITNDIQTFNIAKDENVLVESETCVNSEICHRPSFDVLNSENLWNQERTFFLLEISKLQKLLKDQEDQKNSEIEENEKKIKTLLDEKRQFELQYRNLLGKLSSIKQGLEEKLKTDSENLVSSKQTIENLEKENQKLLKQISHLEEELANANKVQCIATDDIEKYKKLSKDWEEIALEERISKNNFKERLEDLRENIKDHENLLKQERILNTELRKENAQRLQIIDEYKEKINKMIEDHQNDINQIEDEFQSKINVLQDKNLELETRINELIFEDKKNKQEVERLQLFEKEIKEKNLLIGKLKHEAVILNEHLIKALKLIKSGNLEENIDKKLVTNLILSFITLPRNDTKRYEILQLMSSFLQWTDEQKELAGLIRSKNTSDVFHGFNVPLSPLSHDFLNFNYNDIADQDSFNKKSMSDLWIAFLQNETATRNPNLNK</sequence>
<dbReference type="EMBL" id="JABTEG010000001">
    <property type="protein sequence ID" value="KAG4306565.1"/>
    <property type="molecule type" value="Genomic_DNA"/>
</dbReference>
<comment type="caution">
    <text evidence="1">The sequence shown here is derived from an EMBL/GenBank/DDBJ whole genome shotgun (WGS) entry which is preliminary data.</text>
</comment>
<reference evidence="1 2" key="1">
    <citation type="journal article" date="2021" name="Commun. Biol.">
        <title>Genomic insights into the host specific adaptation of the Pneumocystis genus.</title>
        <authorList>
            <person name="Cisse O.H."/>
            <person name="Ma L."/>
            <person name="Dekker J.P."/>
            <person name="Khil P.P."/>
            <person name="Youn J.-H."/>
            <person name="Brenchley J.M."/>
            <person name="Blair R."/>
            <person name="Pahar B."/>
            <person name="Chabe M."/>
            <person name="Van Rompay K.K.A."/>
            <person name="Keesler R."/>
            <person name="Sukura A."/>
            <person name="Hirsch V."/>
            <person name="Kutty G."/>
            <person name="Liu Y."/>
            <person name="Peng L."/>
            <person name="Chen J."/>
            <person name="Song J."/>
            <person name="Weissenbacher-Lang C."/>
            <person name="Xu J."/>
            <person name="Upham N.S."/>
            <person name="Stajich J.E."/>
            <person name="Cuomo C.A."/>
            <person name="Cushion M.T."/>
            <person name="Kovacs J.A."/>
        </authorList>
    </citation>
    <scope>NUCLEOTIDE SEQUENCE [LARGE SCALE GENOMIC DNA]</scope>
    <source>
        <strain evidence="1 2">RABM</strain>
    </source>
</reference>
<evidence type="ECO:0000313" key="1">
    <source>
        <dbReference type="EMBL" id="KAG4306565.1"/>
    </source>
</evidence>
<protein>
    <submittedName>
        <fullName evidence="1">Uncharacterized protein</fullName>
    </submittedName>
</protein>
<dbReference type="Proteomes" id="UP000768646">
    <property type="component" value="Unassembled WGS sequence"/>
</dbReference>
<proteinExistence type="predicted"/>
<accession>A0ACB7CH15</accession>